<dbReference type="AlphaFoldDB" id="A0AA91Q2J3"/>
<accession>A0AA91Q2J3</accession>
<proteinExistence type="predicted"/>
<dbReference type="KEGG" id="clus:A9F13_03g03300"/>
<evidence type="ECO:0000256" key="1">
    <source>
        <dbReference type="SAM" id="MobiDB-lite"/>
    </source>
</evidence>
<name>A0AA91Q2J3_CLALS</name>
<evidence type="ECO:0000313" key="3">
    <source>
        <dbReference type="Proteomes" id="UP000195602"/>
    </source>
</evidence>
<dbReference type="EMBL" id="LYUB02000003">
    <property type="protein sequence ID" value="OVF10179.1"/>
    <property type="molecule type" value="Genomic_DNA"/>
</dbReference>
<feature type="compositionally biased region" description="Acidic residues" evidence="1">
    <location>
        <begin position="98"/>
        <end position="127"/>
    </location>
</feature>
<evidence type="ECO:0000313" key="2">
    <source>
        <dbReference type="EMBL" id="OVF10179.1"/>
    </source>
</evidence>
<gene>
    <name evidence="2" type="ORF">A9F13_03g03300</name>
</gene>
<sequence length="369" mass="43053">MRSEKDNSENYSDKFLNLLSNIQTYKLNFNPYLAMPSYSQVKGIDTPGFITVGRKQKNSTAENEEKASVKPFDFSQSFARIAVNANVFSVIGFGEESPKEEDEEYNNPEVDEVEEDSSAPEQPETECFEDDKTLEQILDEMEWEIERDIERVTTITPEIPVESTNLAIILWKPTYIPTIIQAGPCRKPKTVRFAEKVEIFEIEEKDEDLKTEDTEEKNRNEDTKEVIVKSRKPEEKMRKDACQLRMAYESKKLEFEMMKMDFQMKNMDYKRKKMDFKMKKIDFKMKKMDFKMKKMDSKMKKMDYGMEKTGDGMIMRKYQIKNNSSFSSPANSRPSSRDPNSGFMARPSSKEKKENHNISSQKLVSLSSP</sequence>
<comment type="caution">
    <text evidence="2">The sequence shown here is derived from an EMBL/GenBank/DDBJ whole genome shotgun (WGS) entry which is preliminary data.</text>
</comment>
<feature type="compositionally biased region" description="Low complexity" evidence="1">
    <location>
        <begin position="322"/>
        <end position="341"/>
    </location>
</feature>
<feature type="region of interest" description="Disordered" evidence="1">
    <location>
        <begin position="94"/>
        <end position="127"/>
    </location>
</feature>
<reference evidence="2 3" key="1">
    <citation type="submission" date="2017-04" db="EMBL/GenBank/DDBJ databases">
        <title>Draft genome of the yeast Clavispora lusitaniae type strain CBS 6936.</title>
        <authorList>
            <person name="Durrens P."/>
            <person name="Klopp C."/>
            <person name="Biteau N."/>
            <person name="Fitton-Ouhabi V."/>
            <person name="Dementhon K."/>
            <person name="Accoceberry I."/>
            <person name="Sherman D.J."/>
            <person name="Noel T."/>
        </authorList>
    </citation>
    <scope>NUCLEOTIDE SEQUENCE [LARGE SCALE GENOMIC DNA]</scope>
    <source>
        <strain evidence="2 3">CBS 6936</strain>
    </source>
</reference>
<protein>
    <submittedName>
        <fullName evidence="2">Uncharacterized protein</fullName>
    </submittedName>
</protein>
<organism evidence="2 3">
    <name type="scientific">Clavispora lusitaniae</name>
    <name type="common">Candida lusitaniae</name>
    <dbReference type="NCBI Taxonomy" id="36911"/>
    <lineage>
        <taxon>Eukaryota</taxon>
        <taxon>Fungi</taxon>
        <taxon>Dikarya</taxon>
        <taxon>Ascomycota</taxon>
        <taxon>Saccharomycotina</taxon>
        <taxon>Pichiomycetes</taxon>
        <taxon>Metschnikowiaceae</taxon>
        <taxon>Clavispora</taxon>
    </lineage>
</organism>
<dbReference type="Proteomes" id="UP000195602">
    <property type="component" value="Unassembled WGS sequence"/>
</dbReference>
<feature type="region of interest" description="Disordered" evidence="1">
    <location>
        <begin position="316"/>
        <end position="369"/>
    </location>
</feature>
<feature type="compositionally biased region" description="Polar residues" evidence="1">
    <location>
        <begin position="357"/>
        <end position="369"/>
    </location>
</feature>